<dbReference type="SUPFAM" id="SSF56112">
    <property type="entry name" value="Protein kinase-like (PK-like)"/>
    <property type="match status" value="1"/>
</dbReference>
<evidence type="ECO:0008006" key="3">
    <source>
        <dbReference type="Google" id="ProtNLM"/>
    </source>
</evidence>
<evidence type="ECO:0000313" key="2">
    <source>
        <dbReference type="Proteomes" id="UP001491310"/>
    </source>
</evidence>
<protein>
    <recommendedName>
        <fullName evidence="3">Protein kinase domain-containing protein</fullName>
    </recommendedName>
</protein>
<accession>A0ABR2Z2P2</accession>
<dbReference type="InterPro" id="IPR011009">
    <property type="entry name" value="Kinase-like_dom_sf"/>
</dbReference>
<dbReference type="Proteomes" id="UP001491310">
    <property type="component" value="Unassembled WGS sequence"/>
</dbReference>
<evidence type="ECO:0000313" key="1">
    <source>
        <dbReference type="EMBL" id="KAK9917839.1"/>
    </source>
</evidence>
<gene>
    <name evidence="1" type="ORF">WJX75_008767</name>
</gene>
<keyword evidence="2" id="KW-1185">Reference proteome</keyword>
<sequence>MVTVGELVDGADLSNTSKPTVKRALRELGYPEDEEAGDAFWKLTEKQLQDAGLNVREANAVLAKISPATGTQPTGPDDSAMIFHNNVIAVLTKLDRLLPPASRIGLKIQRDEADSDSLMTLKSAKGDSLRPDGQLRHSDQLRLLSKWEEKGSAHPLKDAVEDLQKKTAVWSPLYYGNLSYLVCFAAAGAHFQFYVIQHGGSYPIKIGPVFNMTLADDRAWLILAAVNLYRLLAAISASLPGYVLPAGRDLVLKHPQGYQRILYFRTDRLTVKKRITPWSKYSDAWGVNYETLKRVYKRTAQSSGLVHVASNGEGLSMEADKYTVELTPVGLQQADARPTTEQQAASSAHGFLHGLHAIHKSKHVYRDLRWENGACDLTKTRYFLLDLELCAKINEKPRFNLQSWDSETLVDGLYTVASDLHSLGRMLCELAAIIVSEEGRSFLAELRRPAREQQKSAEQLMSHAWIRCQGVHCRAAGAHPNDV</sequence>
<dbReference type="EMBL" id="JALJOT010000002">
    <property type="protein sequence ID" value="KAK9917839.1"/>
    <property type="molecule type" value="Genomic_DNA"/>
</dbReference>
<dbReference type="Gene3D" id="1.10.510.10">
    <property type="entry name" value="Transferase(Phosphotransferase) domain 1"/>
    <property type="match status" value="1"/>
</dbReference>
<name>A0ABR2Z2P2_9CHLO</name>
<organism evidence="1 2">
    <name type="scientific">Coccomyxa subellipsoidea</name>
    <dbReference type="NCBI Taxonomy" id="248742"/>
    <lineage>
        <taxon>Eukaryota</taxon>
        <taxon>Viridiplantae</taxon>
        <taxon>Chlorophyta</taxon>
        <taxon>core chlorophytes</taxon>
        <taxon>Trebouxiophyceae</taxon>
        <taxon>Trebouxiophyceae incertae sedis</taxon>
        <taxon>Coccomyxaceae</taxon>
        <taxon>Coccomyxa</taxon>
    </lineage>
</organism>
<reference evidence="1 2" key="1">
    <citation type="journal article" date="2024" name="Nat. Commun.">
        <title>Phylogenomics reveals the evolutionary origins of lichenization in chlorophyte algae.</title>
        <authorList>
            <person name="Puginier C."/>
            <person name="Libourel C."/>
            <person name="Otte J."/>
            <person name="Skaloud P."/>
            <person name="Haon M."/>
            <person name="Grisel S."/>
            <person name="Petersen M."/>
            <person name="Berrin J.G."/>
            <person name="Delaux P.M."/>
            <person name="Dal Grande F."/>
            <person name="Keller J."/>
        </authorList>
    </citation>
    <scope>NUCLEOTIDE SEQUENCE [LARGE SCALE GENOMIC DNA]</scope>
    <source>
        <strain evidence="1 2">SAG 216-7</strain>
    </source>
</reference>
<proteinExistence type="predicted"/>
<comment type="caution">
    <text evidence="1">The sequence shown here is derived from an EMBL/GenBank/DDBJ whole genome shotgun (WGS) entry which is preliminary data.</text>
</comment>